<comment type="caution">
    <text evidence="1">The sequence shown here is derived from an EMBL/GenBank/DDBJ whole genome shotgun (WGS) entry which is preliminary data.</text>
</comment>
<organism evidence="1 2">
    <name type="scientific">Paeniroseomonas aquatica</name>
    <dbReference type="NCBI Taxonomy" id="373043"/>
    <lineage>
        <taxon>Bacteria</taxon>
        <taxon>Pseudomonadati</taxon>
        <taxon>Pseudomonadota</taxon>
        <taxon>Alphaproteobacteria</taxon>
        <taxon>Acetobacterales</taxon>
        <taxon>Acetobacteraceae</taxon>
        <taxon>Paeniroseomonas</taxon>
    </lineage>
</organism>
<dbReference type="EMBL" id="JAUFPN010000129">
    <property type="protein sequence ID" value="MDN3565100.1"/>
    <property type="molecule type" value="Genomic_DNA"/>
</dbReference>
<dbReference type="RefSeq" id="WP_290316924.1">
    <property type="nucleotide sequence ID" value="NZ_JAUFPN010000129.1"/>
</dbReference>
<protein>
    <submittedName>
        <fullName evidence="1">Uncharacterized protein</fullName>
    </submittedName>
</protein>
<accession>A0ABT8A602</accession>
<name>A0ABT8A602_9PROT</name>
<sequence>MRADQAALIQRLDPRSDPSEGVAADLGILPNALHVRHHRARRALVSLLFAACVICPLESFMRCACPKPPAVDKARRTRVAA</sequence>
<reference evidence="2" key="1">
    <citation type="journal article" date="2019" name="Int. J. Syst. Evol. Microbiol.">
        <title>The Global Catalogue of Microorganisms (GCM) 10K type strain sequencing project: providing services to taxonomists for standard genome sequencing and annotation.</title>
        <authorList>
            <consortium name="The Broad Institute Genomics Platform"/>
            <consortium name="The Broad Institute Genome Sequencing Center for Infectious Disease"/>
            <person name="Wu L."/>
            <person name="Ma J."/>
        </authorList>
    </citation>
    <scope>NUCLEOTIDE SEQUENCE [LARGE SCALE GENOMIC DNA]</scope>
    <source>
        <strain evidence="2">CECT 7131</strain>
    </source>
</reference>
<dbReference type="Proteomes" id="UP001529369">
    <property type="component" value="Unassembled WGS sequence"/>
</dbReference>
<evidence type="ECO:0000313" key="2">
    <source>
        <dbReference type="Proteomes" id="UP001529369"/>
    </source>
</evidence>
<evidence type="ECO:0000313" key="1">
    <source>
        <dbReference type="EMBL" id="MDN3565100.1"/>
    </source>
</evidence>
<proteinExistence type="predicted"/>
<keyword evidence="2" id="KW-1185">Reference proteome</keyword>
<gene>
    <name evidence="1" type="ORF">QWZ14_12080</name>
</gene>